<reference evidence="3 4" key="1">
    <citation type="journal article" date="2016" name="Nat. Commun.">
        <title>Thousands of microbial genomes shed light on interconnected biogeochemical processes in an aquifer system.</title>
        <authorList>
            <person name="Anantharaman K."/>
            <person name="Brown C.T."/>
            <person name="Hug L.A."/>
            <person name="Sharon I."/>
            <person name="Castelle C.J."/>
            <person name="Probst A.J."/>
            <person name="Thomas B.C."/>
            <person name="Singh A."/>
            <person name="Wilkins M.J."/>
            <person name="Karaoz U."/>
            <person name="Brodie E.L."/>
            <person name="Williams K.H."/>
            <person name="Hubbard S.S."/>
            <person name="Banfield J.F."/>
        </authorList>
    </citation>
    <scope>NUCLEOTIDE SEQUENCE [LARGE SCALE GENOMIC DNA]</scope>
</reference>
<comment type="caution">
    <text evidence="3">The sequence shown here is derived from an EMBL/GenBank/DDBJ whole genome shotgun (WGS) entry which is preliminary data.</text>
</comment>
<proteinExistence type="predicted"/>
<feature type="domain" description="DUF5652" evidence="2">
    <location>
        <begin position="9"/>
        <end position="67"/>
    </location>
</feature>
<dbReference type="InterPro" id="IPR043712">
    <property type="entry name" value="DUF5652"/>
</dbReference>
<dbReference type="Pfam" id="PF18893">
    <property type="entry name" value="DUF5652"/>
    <property type="match status" value="1"/>
</dbReference>
<keyword evidence="1" id="KW-0812">Transmembrane</keyword>
<sequence length="71" mass="8347">MGSLPFKLTLAIFILLIVWVLIWKGLALWKAARRGEWIWFVILLLVNTLGILEILYIFVFSRRSDKKSENL</sequence>
<protein>
    <recommendedName>
        <fullName evidence="2">DUF5652 domain-containing protein</fullName>
    </recommendedName>
</protein>
<feature type="transmembrane region" description="Helical" evidence="1">
    <location>
        <begin position="37"/>
        <end position="59"/>
    </location>
</feature>
<dbReference type="AlphaFoldDB" id="A0A1F5NAH5"/>
<evidence type="ECO:0000259" key="2">
    <source>
        <dbReference type="Pfam" id="PF18893"/>
    </source>
</evidence>
<evidence type="ECO:0000313" key="4">
    <source>
        <dbReference type="Proteomes" id="UP000176547"/>
    </source>
</evidence>
<gene>
    <name evidence="3" type="ORF">A3K06_01330</name>
</gene>
<dbReference type="EMBL" id="MFEG01000057">
    <property type="protein sequence ID" value="OGE74562.1"/>
    <property type="molecule type" value="Genomic_DNA"/>
</dbReference>
<organism evidence="3 4">
    <name type="scientific">Candidatus Doudnabacteria bacterium RIFCSPHIGHO2_01_52_17</name>
    <dbReference type="NCBI Taxonomy" id="1817820"/>
    <lineage>
        <taxon>Bacteria</taxon>
        <taxon>Candidatus Doudnaibacteriota</taxon>
    </lineage>
</organism>
<evidence type="ECO:0000313" key="3">
    <source>
        <dbReference type="EMBL" id="OGE74562.1"/>
    </source>
</evidence>
<keyword evidence="1" id="KW-1133">Transmembrane helix</keyword>
<dbReference type="Proteomes" id="UP000176547">
    <property type="component" value="Unassembled WGS sequence"/>
</dbReference>
<name>A0A1F5NAH5_9BACT</name>
<keyword evidence="1" id="KW-0472">Membrane</keyword>
<evidence type="ECO:0000256" key="1">
    <source>
        <dbReference type="SAM" id="Phobius"/>
    </source>
</evidence>
<accession>A0A1F5NAH5</accession>